<feature type="domain" description="DUF6079" evidence="1">
    <location>
        <begin position="20"/>
        <end position="248"/>
    </location>
</feature>
<comment type="caution">
    <text evidence="7">The sequence shown here is derived from an EMBL/GenBank/DDBJ whole genome shotgun (WGS) entry which is preliminary data.</text>
</comment>
<dbReference type="RefSeq" id="WP_160806092.1">
    <property type="nucleotide sequence ID" value="NZ_JARPZL010000009.1"/>
</dbReference>
<proteinExistence type="predicted"/>
<dbReference type="InterPro" id="IPR058571">
    <property type="entry name" value="DUF6079_3rd"/>
</dbReference>
<dbReference type="Pfam" id="PF26387">
    <property type="entry name" value="DUF6079_5th"/>
    <property type="match status" value="1"/>
</dbReference>
<dbReference type="AlphaFoldDB" id="A0A6I4XGT9"/>
<gene>
    <name evidence="7" type="ORF">GTI89_12490</name>
</gene>
<dbReference type="InterPro" id="IPR058573">
    <property type="entry name" value="DUF6079_5th"/>
</dbReference>
<evidence type="ECO:0000259" key="3">
    <source>
        <dbReference type="Pfam" id="PF26384"/>
    </source>
</evidence>
<dbReference type="InterPro" id="IPR058574">
    <property type="entry name" value="DUF6079_6th"/>
</dbReference>
<evidence type="ECO:0000313" key="7">
    <source>
        <dbReference type="EMBL" id="MXS26877.1"/>
    </source>
</evidence>
<dbReference type="Proteomes" id="UP000439965">
    <property type="component" value="Unassembled WGS sequence"/>
</dbReference>
<evidence type="ECO:0000259" key="2">
    <source>
        <dbReference type="Pfam" id="PF26383"/>
    </source>
</evidence>
<name>A0A6I4XGT9_ENTGA</name>
<sequence length="1239" mass="143218">MLYKELVNFEPIDSVIQLTDANSTEKAMHLLDTYVISDRMAETINEIIFKQLQYTRPEDNKGLLVVGNYGSGKSHLMSVISTIAEYEGASKHIANKEVAEHAKQIEGQFKVIRFEIGGVDRPFKDIIISQLEKGFIEMDVNFEFPEDDSKLTNNKEWLLEMMDAFNTKYPEKGLLVVVDELLDYLRSRKELEMTLDLGFLRELGEVAYDSRFRFMAGIQEMLFDNPRFYYVADPLRRVKERFEQVRIVKEDIAYVISQRLLKKNDLQKAKIREHLTEFSKLYDRLSENMETYVELFPIHPAYLSTFENVHNIEKRIALKTITNEMKKIINNEVPIDDPGLVSYDSYWTYIEEDPSYKTIPEVREVMDKVSILKDRINSAFPSTKRRYQKMSIRIVNAMALNRLTTDDIYSKVGMTSDELKDDLFLTIPGQMDMLLEDPDPAGFLKTNIDVAIKTIMETVSYQYISVNEVNAQYYLDLKKDIDVDSLIADRAEIIEADTMDRYYFDLLQNAIALDDLTYISGYKIWSYELPWEQRRVMRKGYLFLGSPNERSTAQPERDFYIYMLRPFNTVNYKDEKHSDEVFFKLNLEDDYFEKTLRKYAAAKEQYIETTQAQKPLFKAKYDSYYKQLNKWLFEHFVDVFKVVYKGKEGYLSDFGMFLPQEDTLKAMVNYASAEFLNDAFQEKYPDYPTFKEYKPGYLTNDNIKTSASDALQFLNGRSTKTGEAILNGLVMEDSAGKVTAESISSSGFSRWILEMLEEKGNGKVVNNKEIYDQDALRGTGDRRLSKEFKLEPELVVVVIGALLYAGKLEISVAGTNYTAMNYREFAAENIEILSNFDYIKKPSGLPINEINAVLNLFDEYAPNFDEKILEGYIRRLSSKSIEEVSHTLNTIEMVKKGFSIGGTEVMDANTRQDTIMRLTSYKDFCEKVQRYNTVAKMKNFSASVTEISEQEENKKLIDSIEQMKKDVDEVGTLVTYITQATYNYGLESDWTKNAQEAINAVVEAVKKGAGFKSQMDDLKEIKEHYIDEYYDIHQKSRLTSKEEINRDGLLNSVEADVLATLKANIDILPGQQLIDWVRELRATRACFSLTKAELEQYPTCTHCNFEIGKTDRNSKLVVSNGKEKLTGIYENWMEILVSSLQQGDIVENRELLNNEEKVEINQFIAAKELTFPVSPRFLNTINNLFKGFEKVELTEAELIKAMGDGSPMSVNELEGRIRQLIAELTEGKEKNKVRIMFKR</sequence>
<dbReference type="Pfam" id="PF19557">
    <property type="entry name" value="DUF6079_1st"/>
    <property type="match status" value="1"/>
</dbReference>
<evidence type="ECO:0000259" key="1">
    <source>
        <dbReference type="Pfam" id="PF19557"/>
    </source>
</evidence>
<feature type="domain" description="DUF6079" evidence="2">
    <location>
        <begin position="265"/>
        <end position="481"/>
    </location>
</feature>
<dbReference type="InterPro" id="IPR045725">
    <property type="entry name" value="DUF6079_N"/>
</dbReference>
<evidence type="ECO:0000259" key="6">
    <source>
        <dbReference type="Pfam" id="PF26388"/>
    </source>
</evidence>
<evidence type="ECO:0000259" key="4">
    <source>
        <dbReference type="Pfam" id="PF26385"/>
    </source>
</evidence>
<dbReference type="Pfam" id="PF26388">
    <property type="entry name" value="DUF6079_6th"/>
    <property type="match status" value="1"/>
</dbReference>
<dbReference type="GO" id="GO:0005524">
    <property type="term" value="F:ATP binding"/>
    <property type="evidence" value="ECO:0007669"/>
    <property type="project" value="UniProtKB-KW"/>
</dbReference>
<organism evidence="7 8">
    <name type="scientific">Enterococcus gallinarum</name>
    <dbReference type="NCBI Taxonomy" id="1353"/>
    <lineage>
        <taxon>Bacteria</taxon>
        <taxon>Bacillati</taxon>
        <taxon>Bacillota</taxon>
        <taxon>Bacilli</taxon>
        <taxon>Lactobacillales</taxon>
        <taxon>Enterococcaceae</taxon>
        <taxon>Enterococcus</taxon>
    </lineage>
</organism>
<feature type="domain" description="DUF6079" evidence="3">
    <location>
        <begin position="486"/>
        <end position="684"/>
    </location>
</feature>
<accession>A0A6I4XGT9</accession>
<keyword evidence="7" id="KW-0067">ATP-binding</keyword>
<dbReference type="Pfam" id="PF26383">
    <property type="entry name" value="DUF6079_2nd"/>
    <property type="match status" value="1"/>
</dbReference>
<dbReference type="InterPro" id="IPR058569">
    <property type="entry name" value="DUF6079_2nd"/>
</dbReference>
<dbReference type="Pfam" id="PF26384">
    <property type="entry name" value="DUF6079_3rd"/>
    <property type="match status" value="1"/>
</dbReference>
<reference evidence="7 8" key="1">
    <citation type="submission" date="2019-04" db="EMBL/GenBank/DDBJ databases">
        <title>Step-wise assembly of the neonatal virome modulated by breast feeding.</title>
        <authorList>
            <person name="Liang G."/>
            <person name="Bushman F."/>
        </authorList>
    </citation>
    <scope>NUCLEOTIDE SEQUENCE [LARGE SCALE GENOMIC DNA]</scope>
    <source>
        <strain evidence="7 8">E3404</strain>
    </source>
</reference>
<keyword evidence="7" id="KW-0547">Nucleotide-binding</keyword>
<evidence type="ECO:0000313" key="8">
    <source>
        <dbReference type="Proteomes" id="UP000439965"/>
    </source>
</evidence>
<dbReference type="Pfam" id="PF26385">
    <property type="entry name" value="DUF6079_4th"/>
    <property type="match status" value="1"/>
</dbReference>
<feature type="domain" description="DUF6079" evidence="6">
    <location>
        <begin position="1042"/>
        <end position="1130"/>
    </location>
</feature>
<evidence type="ECO:0000259" key="5">
    <source>
        <dbReference type="Pfam" id="PF26387"/>
    </source>
</evidence>
<dbReference type="InterPro" id="IPR058572">
    <property type="entry name" value="DUF6079_4th"/>
</dbReference>
<protein>
    <submittedName>
        <fullName evidence="7">ATP-binding protein</fullName>
    </submittedName>
</protein>
<feature type="domain" description="DUF6079" evidence="5">
    <location>
        <begin position="846"/>
        <end position="1033"/>
    </location>
</feature>
<dbReference type="EMBL" id="WVTI01000012">
    <property type="protein sequence ID" value="MXS26877.1"/>
    <property type="molecule type" value="Genomic_DNA"/>
</dbReference>
<feature type="domain" description="DUF6079" evidence="4">
    <location>
        <begin position="704"/>
        <end position="841"/>
    </location>
</feature>